<gene>
    <name evidence="2" type="ORF">ADK37_32450</name>
</gene>
<dbReference type="AlphaFoldDB" id="A0A0L8KYV9"/>
<dbReference type="Pfam" id="PF13391">
    <property type="entry name" value="HNH_2"/>
    <property type="match status" value="1"/>
</dbReference>
<protein>
    <recommendedName>
        <fullName evidence="1">YDG domain-containing protein</fullName>
    </recommendedName>
</protein>
<dbReference type="STRING" id="67356.AQJ84_17475"/>
<dbReference type="eggNOG" id="COG3440">
    <property type="taxonomic scope" value="Bacteria"/>
</dbReference>
<dbReference type="PANTHER" id="PTHR14140:SF27">
    <property type="entry name" value="OS04G0289800 PROTEIN"/>
    <property type="match status" value="1"/>
</dbReference>
<sequence>MIGEVPGVSVGQAYESRVLASVAGVHRPRIAGICGTKATGAESIVLSGGYKDDEDLGDVIIYTGHGGQDGAGNQISDQSLDDSGNAALVTSHLQGLPVRVIRGSKSESVYAPRSGYRYDGLYRVASYGSKLGIDGHLIWQFRMEAALDTPMPAIENEQLPVDAPQGDLEAPVGNDEPERVSSNVQRIVRSSQVKNAVKRWHEDQCQVCGVVIETPGGTYSEGAHIQALGRPHNGPDRTDNVLCLCPNCHVKLDAGAIVIEDDLTVVENGVPWGRLRTHSRHTLSLECIRSHRERWRR</sequence>
<comment type="caution">
    <text evidence="2">The sequence shown here is derived from an EMBL/GenBank/DDBJ whole genome shotgun (WGS) entry which is preliminary data.</text>
</comment>
<dbReference type="GO" id="GO:0044027">
    <property type="term" value="P:negative regulation of gene expression via chromosomal CpG island methylation"/>
    <property type="evidence" value="ECO:0007669"/>
    <property type="project" value="TreeGrafter"/>
</dbReference>
<evidence type="ECO:0000259" key="1">
    <source>
        <dbReference type="PROSITE" id="PS51015"/>
    </source>
</evidence>
<dbReference type="InterPro" id="IPR003615">
    <property type="entry name" value="HNH_nuc"/>
</dbReference>
<dbReference type="Gene3D" id="2.30.280.10">
    <property type="entry name" value="SRA-YDG"/>
    <property type="match status" value="1"/>
</dbReference>
<dbReference type="CDD" id="cd00085">
    <property type="entry name" value="HNHc"/>
    <property type="match status" value="1"/>
</dbReference>
<proteinExistence type="predicted"/>
<dbReference type="PATRIC" id="fig|67356.5.peg.6947"/>
<reference evidence="3" key="1">
    <citation type="submission" date="2015-07" db="EMBL/GenBank/DDBJ databases">
        <authorList>
            <person name="Ju K.-S."/>
            <person name="Doroghazi J.R."/>
            <person name="Metcalf W.W."/>
        </authorList>
    </citation>
    <scope>NUCLEOTIDE SEQUENCE [LARGE SCALE GENOMIC DNA]</scope>
    <source>
        <strain evidence="3">NRRL 2290</strain>
    </source>
</reference>
<dbReference type="InterPro" id="IPR003105">
    <property type="entry name" value="SRA_YDG"/>
</dbReference>
<accession>A0A0L8KYV9</accession>
<dbReference type="GO" id="GO:0016567">
    <property type="term" value="P:protein ubiquitination"/>
    <property type="evidence" value="ECO:0007669"/>
    <property type="project" value="TreeGrafter"/>
</dbReference>
<dbReference type="InterPro" id="IPR036987">
    <property type="entry name" value="SRA-YDG_sf"/>
</dbReference>
<dbReference type="InterPro" id="IPR015947">
    <property type="entry name" value="PUA-like_sf"/>
</dbReference>
<feature type="domain" description="YDG" evidence="1">
    <location>
        <begin position="3"/>
        <end position="145"/>
    </location>
</feature>
<dbReference type="SMART" id="SM00466">
    <property type="entry name" value="SRA"/>
    <property type="match status" value="1"/>
</dbReference>
<organism evidence="2 3">
    <name type="scientific">Streptomyces resistomycificus</name>
    <dbReference type="NCBI Taxonomy" id="67356"/>
    <lineage>
        <taxon>Bacteria</taxon>
        <taxon>Bacillati</taxon>
        <taxon>Actinomycetota</taxon>
        <taxon>Actinomycetes</taxon>
        <taxon>Kitasatosporales</taxon>
        <taxon>Streptomycetaceae</taxon>
        <taxon>Streptomyces</taxon>
        <taxon>Streptomyces aurantiacus group</taxon>
    </lineage>
</organism>
<evidence type="ECO:0000313" key="3">
    <source>
        <dbReference type="Proteomes" id="UP000037251"/>
    </source>
</evidence>
<dbReference type="OrthoDB" id="4464809at2"/>
<evidence type="ECO:0000313" key="2">
    <source>
        <dbReference type="EMBL" id="KOG31087.1"/>
    </source>
</evidence>
<dbReference type="SUPFAM" id="SSF88697">
    <property type="entry name" value="PUA domain-like"/>
    <property type="match status" value="1"/>
</dbReference>
<dbReference type="RefSeq" id="WP_030041851.1">
    <property type="nucleotide sequence ID" value="NZ_KL575610.1"/>
</dbReference>
<name>A0A0L8KYV9_9ACTN</name>
<dbReference type="EMBL" id="LGUS01000202">
    <property type="protein sequence ID" value="KOG31087.1"/>
    <property type="molecule type" value="Genomic_DNA"/>
</dbReference>
<dbReference type="GO" id="GO:0061630">
    <property type="term" value="F:ubiquitin protein ligase activity"/>
    <property type="evidence" value="ECO:0007669"/>
    <property type="project" value="TreeGrafter"/>
</dbReference>
<dbReference type="PROSITE" id="PS51015">
    <property type="entry name" value="YDG"/>
    <property type="match status" value="1"/>
</dbReference>
<dbReference type="Pfam" id="PF02182">
    <property type="entry name" value="SAD_SRA"/>
    <property type="match status" value="1"/>
</dbReference>
<dbReference type="PANTHER" id="PTHR14140">
    <property type="entry name" value="E3 UBIQUITIN-PROTEIN LIGASE UHRF-RELATED"/>
    <property type="match status" value="1"/>
</dbReference>
<keyword evidence="3" id="KW-1185">Reference proteome</keyword>
<dbReference type="Proteomes" id="UP000037251">
    <property type="component" value="Unassembled WGS sequence"/>
</dbReference>
<dbReference type="InterPro" id="IPR045134">
    <property type="entry name" value="UHRF1/2-like"/>
</dbReference>